<evidence type="ECO:0000313" key="1">
    <source>
        <dbReference type="EMBL" id="KAF2651909.1"/>
    </source>
</evidence>
<reference evidence="1" key="1">
    <citation type="journal article" date="2020" name="Stud. Mycol.">
        <title>101 Dothideomycetes genomes: a test case for predicting lifestyles and emergence of pathogens.</title>
        <authorList>
            <person name="Haridas S."/>
            <person name="Albert R."/>
            <person name="Binder M."/>
            <person name="Bloem J."/>
            <person name="Labutti K."/>
            <person name="Salamov A."/>
            <person name="Andreopoulos B."/>
            <person name="Baker S."/>
            <person name="Barry K."/>
            <person name="Bills G."/>
            <person name="Bluhm B."/>
            <person name="Cannon C."/>
            <person name="Castanera R."/>
            <person name="Culley D."/>
            <person name="Daum C."/>
            <person name="Ezra D."/>
            <person name="Gonzalez J."/>
            <person name="Henrissat B."/>
            <person name="Kuo A."/>
            <person name="Liang C."/>
            <person name="Lipzen A."/>
            <person name="Lutzoni F."/>
            <person name="Magnuson J."/>
            <person name="Mondo S."/>
            <person name="Nolan M."/>
            <person name="Ohm R."/>
            <person name="Pangilinan J."/>
            <person name="Park H.-J."/>
            <person name="Ramirez L."/>
            <person name="Alfaro M."/>
            <person name="Sun H."/>
            <person name="Tritt A."/>
            <person name="Yoshinaga Y."/>
            <person name="Zwiers L.-H."/>
            <person name="Turgeon B."/>
            <person name="Goodwin S."/>
            <person name="Spatafora J."/>
            <person name="Crous P."/>
            <person name="Grigoriev I."/>
        </authorList>
    </citation>
    <scope>NUCLEOTIDE SEQUENCE</scope>
    <source>
        <strain evidence="1">CBS 122681</strain>
    </source>
</reference>
<dbReference type="Proteomes" id="UP000799324">
    <property type="component" value="Unassembled WGS sequence"/>
</dbReference>
<evidence type="ECO:0000313" key="2">
    <source>
        <dbReference type="Proteomes" id="UP000799324"/>
    </source>
</evidence>
<proteinExistence type="predicted"/>
<dbReference type="AlphaFoldDB" id="A0A6A6SW47"/>
<dbReference type="OrthoDB" id="3699805at2759"/>
<sequence>MCYYHAYTHCCGHTDMIFQQFCAQGQMAQRKCSKDQPGIILTTVKLEYPCKGCPGGTKVSRSHAFTITIC</sequence>
<dbReference type="EMBL" id="MU004414">
    <property type="protein sequence ID" value="KAF2651909.1"/>
    <property type="molecule type" value="Genomic_DNA"/>
</dbReference>
<gene>
    <name evidence="1" type="ORF">K491DRAFT_605973</name>
</gene>
<keyword evidence="2" id="KW-1185">Reference proteome</keyword>
<protein>
    <submittedName>
        <fullName evidence="1">Uncharacterized protein</fullName>
    </submittedName>
</protein>
<name>A0A6A6SW47_9PLEO</name>
<accession>A0A6A6SW47</accession>
<organism evidence="1 2">
    <name type="scientific">Lophiostoma macrostomum CBS 122681</name>
    <dbReference type="NCBI Taxonomy" id="1314788"/>
    <lineage>
        <taxon>Eukaryota</taxon>
        <taxon>Fungi</taxon>
        <taxon>Dikarya</taxon>
        <taxon>Ascomycota</taxon>
        <taxon>Pezizomycotina</taxon>
        <taxon>Dothideomycetes</taxon>
        <taxon>Pleosporomycetidae</taxon>
        <taxon>Pleosporales</taxon>
        <taxon>Lophiostomataceae</taxon>
        <taxon>Lophiostoma</taxon>
    </lineage>
</organism>